<keyword evidence="4" id="KW-1185">Reference proteome</keyword>
<feature type="region of interest" description="Disordered" evidence="1">
    <location>
        <begin position="137"/>
        <end position="159"/>
    </location>
</feature>
<keyword evidence="2" id="KW-0472">Membrane</keyword>
<keyword evidence="2" id="KW-1133">Transmembrane helix</keyword>
<dbReference type="Proteomes" id="UP001175261">
    <property type="component" value="Unassembled WGS sequence"/>
</dbReference>
<gene>
    <name evidence="3" type="ORF">NLU13_9106</name>
</gene>
<name>A0AA39L3V7_SARSR</name>
<protein>
    <recommendedName>
        <fullName evidence="5">PSI domain-containing protein</fullName>
    </recommendedName>
</protein>
<evidence type="ECO:0000256" key="1">
    <source>
        <dbReference type="SAM" id="MobiDB-lite"/>
    </source>
</evidence>
<sequence>MADLRDNFTVVEVDWEHFLRCWTRQTCKRCLAADQCSWCPYTWSCVPNKHPIPFLAPIDQEDICPDRSERWELRTQPFGCDVSTTTSLSVIVSILATLFLMLCIFIVLVLVLRLRRFWRNKPPVKDRWTPTWPSSWRWGPKSQPAEAEHAPLLSPGINH</sequence>
<evidence type="ECO:0000256" key="2">
    <source>
        <dbReference type="SAM" id="Phobius"/>
    </source>
</evidence>
<proteinExistence type="predicted"/>
<dbReference type="EMBL" id="JAPDFR010000009">
    <property type="protein sequence ID" value="KAK0383193.1"/>
    <property type="molecule type" value="Genomic_DNA"/>
</dbReference>
<keyword evidence="2" id="KW-0812">Transmembrane</keyword>
<evidence type="ECO:0008006" key="5">
    <source>
        <dbReference type="Google" id="ProtNLM"/>
    </source>
</evidence>
<dbReference type="AlphaFoldDB" id="A0AA39L3V7"/>
<organism evidence="3 4">
    <name type="scientific">Sarocladium strictum</name>
    <name type="common">Black bundle disease fungus</name>
    <name type="synonym">Acremonium strictum</name>
    <dbReference type="NCBI Taxonomy" id="5046"/>
    <lineage>
        <taxon>Eukaryota</taxon>
        <taxon>Fungi</taxon>
        <taxon>Dikarya</taxon>
        <taxon>Ascomycota</taxon>
        <taxon>Pezizomycotina</taxon>
        <taxon>Sordariomycetes</taxon>
        <taxon>Hypocreomycetidae</taxon>
        <taxon>Hypocreales</taxon>
        <taxon>Sarocladiaceae</taxon>
        <taxon>Sarocladium</taxon>
    </lineage>
</organism>
<reference evidence="3" key="1">
    <citation type="submission" date="2022-10" db="EMBL/GenBank/DDBJ databases">
        <title>Determination and structural analysis of whole genome sequence of Sarocladium strictum F4-1.</title>
        <authorList>
            <person name="Hu L."/>
            <person name="Jiang Y."/>
        </authorList>
    </citation>
    <scope>NUCLEOTIDE SEQUENCE</scope>
    <source>
        <strain evidence="3">F4-1</strain>
    </source>
</reference>
<feature type="transmembrane region" description="Helical" evidence="2">
    <location>
        <begin position="88"/>
        <end position="112"/>
    </location>
</feature>
<evidence type="ECO:0000313" key="3">
    <source>
        <dbReference type="EMBL" id="KAK0383193.1"/>
    </source>
</evidence>
<comment type="caution">
    <text evidence="3">The sequence shown here is derived from an EMBL/GenBank/DDBJ whole genome shotgun (WGS) entry which is preliminary data.</text>
</comment>
<accession>A0AA39L3V7</accession>
<evidence type="ECO:0000313" key="4">
    <source>
        <dbReference type="Proteomes" id="UP001175261"/>
    </source>
</evidence>